<feature type="transmembrane region" description="Helical" evidence="1">
    <location>
        <begin position="58"/>
        <end position="80"/>
    </location>
</feature>
<sequence>MTDSRSRRRPVPPWSASWLAIGALCALFLGAIVAFPIATQGVFGSDHDWKALSDVGQAYGGVSAIVAGLGFCGIAASLALQAKQTRLAQAISARERHFELVKLGLEYPGLSYQIHDDPPELYKKKVIINLWVAHWLLLWDIGDADESFLRSAFTELFHDEVAREWWLERGSTWGARDTRRHQRFMHIAWDCHESASPAPGEASETN</sequence>
<dbReference type="AlphaFoldDB" id="A0A4V3C8Q3"/>
<dbReference type="Pfam" id="PF19560">
    <property type="entry name" value="DUF6082"/>
    <property type="match status" value="1"/>
</dbReference>
<evidence type="ECO:0000313" key="3">
    <source>
        <dbReference type="Proteomes" id="UP000294901"/>
    </source>
</evidence>
<protein>
    <submittedName>
        <fullName evidence="2">Uncharacterized protein</fullName>
    </submittedName>
</protein>
<dbReference type="Proteomes" id="UP000294901">
    <property type="component" value="Unassembled WGS sequence"/>
</dbReference>
<evidence type="ECO:0000256" key="1">
    <source>
        <dbReference type="SAM" id="Phobius"/>
    </source>
</evidence>
<proteinExistence type="predicted"/>
<dbReference type="RefSeq" id="WP_133876251.1">
    <property type="nucleotide sequence ID" value="NZ_BOMD01000062.1"/>
</dbReference>
<keyword evidence="1" id="KW-1133">Transmembrane helix</keyword>
<keyword evidence="1" id="KW-0472">Membrane</keyword>
<dbReference type="EMBL" id="SNWR01000001">
    <property type="protein sequence ID" value="TDO42348.1"/>
    <property type="molecule type" value="Genomic_DNA"/>
</dbReference>
<name>A0A4V3C8Q3_9ACTN</name>
<organism evidence="2 3">
    <name type="scientific">Paractinoplanes brasiliensis</name>
    <dbReference type="NCBI Taxonomy" id="52695"/>
    <lineage>
        <taxon>Bacteria</taxon>
        <taxon>Bacillati</taxon>
        <taxon>Actinomycetota</taxon>
        <taxon>Actinomycetes</taxon>
        <taxon>Micromonosporales</taxon>
        <taxon>Micromonosporaceae</taxon>
        <taxon>Paractinoplanes</taxon>
    </lineage>
</organism>
<reference evidence="2 3" key="1">
    <citation type="submission" date="2019-03" db="EMBL/GenBank/DDBJ databases">
        <title>Sequencing the genomes of 1000 actinobacteria strains.</title>
        <authorList>
            <person name="Klenk H.-P."/>
        </authorList>
    </citation>
    <scope>NUCLEOTIDE SEQUENCE [LARGE SCALE GENOMIC DNA]</scope>
    <source>
        <strain evidence="2 3">DSM 43805</strain>
    </source>
</reference>
<keyword evidence="1" id="KW-0812">Transmembrane</keyword>
<comment type="caution">
    <text evidence="2">The sequence shown here is derived from an EMBL/GenBank/DDBJ whole genome shotgun (WGS) entry which is preliminary data.</text>
</comment>
<gene>
    <name evidence="2" type="ORF">C8E87_6118</name>
</gene>
<accession>A0A4V3C8Q3</accession>
<evidence type="ECO:0000313" key="2">
    <source>
        <dbReference type="EMBL" id="TDO42348.1"/>
    </source>
</evidence>
<keyword evidence="3" id="KW-1185">Reference proteome</keyword>
<dbReference type="OrthoDB" id="3297561at2"/>
<dbReference type="InterPro" id="IPR045728">
    <property type="entry name" value="DUF6082"/>
</dbReference>